<keyword evidence="8 13" id="KW-0630">Potassium</keyword>
<dbReference type="RefSeq" id="WP_133883420.1">
    <property type="nucleotide sequence ID" value="NZ_MWIN01000013.1"/>
</dbReference>
<evidence type="ECO:0000256" key="2">
    <source>
        <dbReference type="ARBA" id="ARBA00005502"/>
    </source>
</evidence>
<dbReference type="CDD" id="cd00381">
    <property type="entry name" value="IMPDH"/>
    <property type="match status" value="1"/>
</dbReference>
<dbReference type="PANTHER" id="PTHR11911:SF111">
    <property type="entry name" value="INOSINE-5'-MONOPHOSPHATE DEHYDROGENASE"/>
    <property type="match status" value="1"/>
</dbReference>
<dbReference type="AlphaFoldDB" id="A0A4S3K413"/>
<evidence type="ECO:0000256" key="14">
    <source>
        <dbReference type="PIRSR" id="PIRSR000130-1"/>
    </source>
</evidence>
<evidence type="ECO:0000256" key="12">
    <source>
        <dbReference type="ARBA" id="ARBA00048028"/>
    </source>
</evidence>
<dbReference type="Gene3D" id="3.20.20.70">
    <property type="entry name" value="Aldolase class I"/>
    <property type="match status" value="1"/>
</dbReference>
<comment type="caution">
    <text evidence="22">The sequence shown here is derived from an EMBL/GenBank/DDBJ whole genome shotgun (WGS) entry which is preliminary data.</text>
</comment>
<keyword evidence="7 13" id="KW-0658">Purine biosynthesis</keyword>
<dbReference type="EC" id="1.1.1.205" evidence="13 20"/>
<dbReference type="InterPro" id="IPR046342">
    <property type="entry name" value="CBS_dom_sf"/>
</dbReference>
<evidence type="ECO:0000259" key="21">
    <source>
        <dbReference type="PROSITE" id="PS51371"/>
    </source>
</evidence>
<comment type="similarity">
    <text evidence="2 13 19">Belongs to the IMPDH/GMPR family.</text>
</comment>
<dbReference type="GO" id="GO:0046872">
    <property type="term" value="F:metal ion binding"/>
    <property type="evidence" value="ECO:0007669"/>
    <property type="project" value="UniProtKB-UniRule"/>
</dbReference>
<comment type="caution">
    <text evidence="13">Lacks conserved residue(s) required for the propagation of feature annotation.</text>
</comment>
<dbReference type="PROSITE" id="PS00487">
    <property type="entry name" value="IMP_DH_GMP_RED"/>
    <property type="match status" value="1"/>
</dbReference>
<comment type="cofactor">
    <cofactor evidence="1 13">
        <name>K(+)</name>
        <dbReference type="ChEBI" id="CHEBI:29103"/>
    </cofactor>
</comment>
<dbReference type="FunFam" id="3.20.20.70:FF:000003">
    <property type="entry name" value="GMP reductase"/>
    <property type="match status" value="1"/>
</dbReference>
<feature type="binding site" evidence="13 15">
    <location>
        <begin position="359"/>
        <end position="360"/>
    </location>
    <ligand>
        <name>IMP</name>
        <dbReference type="ChEBI" id="CHEBI:58053"/>
    </ligand>
</feature>
<dbReference type="SMART" id="SM00116">
    <property type="entry name" value="CBS"/>
    <property type="match status" value="2"/>
</dbReference>
<dbReference type="HAMAP" id="MF_01964">
    <property type="entry name" value="IMPDH"/>
    <property type="match status" value="1"/>
</dbReference>
<comment type="activity regulation">
    <text evidence="13">Mycophenolic acid (MPA) is a non-competitive inhibitor that prevents formation of the closed enzyme conformation by binding to the same site as the amobile flap. In contrast, mizoribine monophosphate (MZP) is a competitive inhibitor that induces the closed conformation. MPA is a potent inhibitor of mammalian IMPDHs but a poor inhibitor of the bacterial enzymes. MZP is a more potent inhibitor of bacterial IMPDH.</text>
</comment>
<organism evidence="22 23">
    <name type="scientific">Panacagrimonas perspica</name>
    <dbReference type="NCBI Taxonomy" id="381431"/>
    <lineage>
        <taxon>Bacteria</taxon>
        <taxon>Pseudomonadati</taxon>
        <taxon>Pseudomonadota</taxon>
        <taxon>Gammaproteobacteria</taxon>
        <taxon>Nevskiales</taxon>
        <taxon>Nevskiaceae</taxon>
        <taxon>Panacagrimonas</taxon>
    </lineage>
</organism>
<dbReference type="Pfam" id="PF00571">
    <property type="entry name" value="CBS"/>
    <property type="match status" value="2"/>
</dbReference>
<feature type="active site" description="Thioimidate intermediate" evidence="13 14">
    <location>
        <position position="303"/>
    </location>
</feature>
<dbReference type="PANTHER" id="PTHR11911">
    <property type="entry name" value="INOSINE-5-MONOPHOSPHATE DEHYDROGENASE RELATED"/>
    <property type="match status" value="1"/>
</dbReference>
<evidence type="ECO:0000256" key="18">
    <source>
        <dbReference type="PROSITE-ProRule" id="PRU00703"/>
    </source>
</evidence>
<comment type="catalytic activity">
    <reaction evidence="12 13 20">
        <text>IMP + NAD(+) + H2O = XMP + NADH + H(+)</text>
        <dbReference type="Rhea" id="RHEA:11708"/>
        <dbReference type="ChEBI" id="CHEBI:15377"/>
        <dbReference type="ChEBI" id="CHEBI:15378"/>
        <dbReference type="ChEBI" id="CHEBI:57464"/>
        <dbReference type="ChEBI" id="CHEBI:57540"/>
        <dbReference type="ChEBI" id="CHEBI:57945"/>
        <dbReference type="ChEBI" id="CHEBI:58053"/>
        <dbReference type="EC" id="1.1.1.205"/>
    </reaction>
</comment>
<feature type="binding site" evidence="13 15">
    <location>
        <position position="416"/>
    </location>
    <ligand>
        <name>IMP</name>
        <dbReference type="ChEBI" id="CHEBI:58053"/>
    </ligand>
</feature>
<keyword evidence="6 13" id="KW-0332">GMP biosynthesis</keyword>
<keyword evidence="10 13" id="KW-0520">NAD</keyword>
<feature type="binding site" evidence="13">
    <location>
        <position position="470"/>
    </location>
    <ligand>
        <name>K(+)</name>
        <dbReference type="ChEBI" id="CHEBI:29103"/>
        <note>ligand shared between two tetrameric partners</note>
    </ligand>
</feature>
<evidence type="ECO:0000256" key="9">
    <source>
        <dbReference type="ARBA" id="ARBA00023002"/>
    </source>
</evidence>
<dbReference type="PROSITE" id="PS51371">
    <property type="entry name" value="CBS"/>
    <property type="match status" value="2"/>
</dbReference>
<feature type="binding site" evidence="13">
    <location>
        <position position="472"/>
    </location>
    <ligand>
        <name>K(+)</name>
        <dbReference type="ChEBI" id="CHEBI:29103"/>
        <note>ligand shared between two tetrameric partners</note>
    </ligand>
</feature>
<evidence type="ECO:0000256" key="10">
    <source>
        <dbReference type="ARBA" id="ARBA00023027"/>
    </source>
</evidence>
<dbReference type="SUPFAM" id="SSF54631">
    <property type="entry name" value="CBS-domain pair"/>
    <property type="match status" value="1"/>
</dbReference>
<sequence>MRIQTEALTFDDVLLQPAYSEVLPRQVNLTTRLTSRIVLNIPLLSAAMDTVTEAKLAIALAQEGGMGIVHKNMTAERQAAEVRAVKKYESGVITDPIVVPPNMTIGEVLKLTRANRISGVPVVDGETLVGIVTSRDLRFETRYGEPVSVVMTPKERLVTVKEGASREEVIAKLHQHRIEKVLVVSPGFQLRGMITVKDIQKSSDYPLACKDERGRLRVGAAVGTGPETEDRVAGLVQAGVDVVVVDTAHGHSRGVLDRVTWIKRHYPDLQVIGGNIATAEGALALADAGADAVKVGIGPGSICTTRVVAGVGVPQISAVMAVAEALKSRNVPLISDGGVRYSGDFSKALAAGAHAVMVGSMLAGTEEAPGEVELYQGRSYKSYRGMGSLGAMSQAQGSKDRYFQDTTSEVEKLVPEGVEGRVPYKGPMAAIVHQMIGGLRASMGYTGCGSIEDLRTKTRFVKITAAGIKESHVHDVTITKEAPNYRTQ</sequence>
<feature type="binding site" evidence="16">
    <location>
        <begin position="246"/>
        <end position="248"/>
    </location>
    <ligand>
        <name>NAD(+)</name>
        <dbReference type="ChEBI" id="CHEBI:57540"/>
    </ligand>
</feature>
<dbReference type="OrthoDB" id="9805398at2"/>
<protein>
    <recommendedName>
        <fullName evidence="13 20">Inosine-5'-monophosphate dehydrogenase</fullName>
        <shortName evidence="13">IMP dehydrogenase</shortName>
        <shortName evidence="13">IMPD</shortName>
        <shortName evidence="13">IMPDH</shortName>
        <ecNumber evidence="13 20">1.1.1.205</ecNumber>
    </recommendedName>
</protein>
<evidence type="ECO:0000256" key="4">
    <source>
        <dbReference type="ARBA" id="ARBA00022723"/>
    </source>
</evidence>
<keyword evidence="9 13" id="KW-0560">Oxidoreductase</keyword>
<evidence type="ECO:0000313" key="23">
    <source>
        <dbReference type="Proteomes" id="UP000295341"/>
    </source>
</evidence>
<dbReference type="InterPro" id="IPR000644">
    <property type="entry name" value="CBS_dom"/>
</dbReference>
<dbReference type="NCBIfam" id="TIGR01302">
    <property type="entry name" value="IMP_dehydrog"/>
    <property type="match status" value="1"/>
</dbReference>
<dbReference type="InterPro" id="IPR001093">
    <property type="entry name" value="IMP_DH_GMPRt"/>
</dbReference>
<dbReference type="GO" id="GO:0006183">
    <property type="term" value="P:GTP biosynthetic process"/>
    <property type="evidence" value="ECO:0007669"/>
    <property type="project" value="TreeGrafter"/>
</dbReference>
<comment type="subunit">
    <text evidence="3 13">Homotetramer.</text>
</comment>
<accession>A0A4S3K413</accession>
<name>A0A4S3K413_9GAMM</name>
<evidence type="ECO:0000256" key="1">
    <source>
        <dbReference type="ARBA" id="ARBA00001958"/>
    </source>
</evidence>
<dbReference type="SMART" id="SM01240">
    <property type="entry name" value="IMPDH"/>
    <property type="match status" value="1"/>
</dbReference>
<evidence type="ECO:0000256" key="5">
    <source>
        <dbReference type="ARBA" id="ARBA00022737"/>
    </source>
</evidence>
<feature type="binding site" description="in other chain" evidence="13 17">
    <location>
        <position position="298"/>
    </location>
    <ligand>
        <name>K(+)</name>
        <dbReference type="ChEBI" id="CHEBI:29103"/>
        <note>ligand shared between two tetrameric partners</note>
    </ligand>
</feature>
<dbReference type="SUPFAM" id="SSF51412">
    <property type="entry name" value="Inosine monophosphate dehydrogenase (IMPDH)"/>
    <property type="match status" value="1"/>
</dbReference>
<dbReference type="InterPro" id="IPR013785">
    <property type="entry name" value="Aldolase_TIM"/>
</dbReference>
<feature type="binding site" evidence="13 16">
    <location>
        <begin position="296"/>
        <end position="298"/>
    </location>
    <ligand>
        <name>NAD(+)</name>
        <dbReference type="ChEBI" id="CHEBI:57540"/>
    </ligand>
</feature>
<dbReference type="GO" id="GO:0006177">
    <property type="term" value="P:GMP biosynthetic process"/>
    <property type="evidence" value="ECO:0007669"/>
    <property type="project" value="UniProtKB-UniRule"/>
</dbReference>
<evidence type="ECO:0000256" key="15">
    <source>
        <dbReference type="PIRSR" id="PIRSR000130-2"/>
    </source>
</evidence>
<dbReference type="GO" id="GO:0000166">
    <property type="term" value="F:nucleotide binding"/>
    <property type="evidence" value="ECO:0007669"/>
    <property type="project" value="UniProtKB-UniRule"/>
</dbReference>
<keyword evidence="4 13" id="KW-0479">Metal-binding</keyword>
<keyword evidence="11 18" id="KW-0129">CBS domain</keyword>
<feature type="domain" description="CBS" evidence="21">
    <location>
        <begin position="92"/>
        <end position="147"/>
    </location>
</feature>
<comment type="function">
    <text evidence="13">Catalyzes the conversion of inosine 5'-phosphate (IMP) to xanthosine 5'-phosphate (XMP), the first committed and rate-limiting step in the de novo synthesis of guanine nucleotides, and therefore plays an important role in the regulation of cell growth.</text>
</comment>
<feature type="active site" description="Proton acceptor" evidence="13 14">
    <location>
        <position position="401"/>
    </location>
</feature>
<feature type="binding site" evidence="13 15">
    <location>
        <position position="301"/>
    </location>
    <ligand>
        <name>IMP</name>
        <dbReference type="ChEBI" id="CHEBI:58053"/>
    </ligand>
</feature>
<dbReference type="UniPathway" id="UPA00601">
    <property type="reaction ID" value="UER00295"/>
</dbReference>
<dbReference type="Proteomes" id="UP000295341">
    <property type="component" value="Unassembled WGS sequence"/>
</dbReference>
<dbReference type="InterPro" id="IPR005990">
    <property type="entry name" value="IMP_DH"/>
</dbReference>
<feature type="binding site" description="in other chain" evidence="13 17">
    <location>
        <position position="300"/>
    </location>
    <ligand>
        <name>K(+)</name>
        <dbReference type="ChEBI" id="CHEBI:29103"/>
        <note>ligand shared between two tetrameric partners</note>
    </ligand>
</feature>
<dbReference type="InterPro" id="IPR015875">
    <property type="entry name" value="IMP_DH/GMP_Rdtase_CS"/>
</dbReference>
<dbReference type="CDD" id="cd04601">
    <property type="entry name" value="CBS_pair_IMPDH"/>
    <property type="match status" value="1"/>
</dbReference>
<evidence type="ECO:0000256" key="20">
    <source>
        <dbReference type="RuleBase" id="RU003928"/>
    </source>
</evidence>
<evidence type="ECO:0000313" key="22">
    <source>
        <dbReference type="EMBL" id="TDU25839.1"/>
    </source>
</evidence>
<evidence type="ECO:0000256" key="8">
    <source>
        <dbReference type="ARBA" id="ARBA00022958"/>
    </source>
</evidence>
<evidence type="ECO:0000256" key="19">
    <source>
        <dbReference type="RuleBase" id="RU003927"/>
    </source>
</evidence>
<feature type="binding site" evidence="13">
    <location>
        <position position="471"/>
    </location>
    <ligand>
        <name>K(+)</name>
        <dbReference type="ChEBI" id="CHEBI:29103"/>
        <note>ligand shared between two tetrameric partners</note>
    </ligand>
</feature>
<reference evidence="22 23" key="1">
    <citation type="submission" date="2019-03" db="EMBL/GenBank/DDBJ databases">
        <title>Genomic Encyclopedia of Type Strains, Phase IV (KMG-IV): sequencing the most valuable type-strain genomes for metagenomic binning, comparative biology and taxonomic classification.</title>
        <authorList>
            <person name="Goeker M."/>
        </authorList>
    </citation>
    <scope>NUCLEOTIDE SEQUENCE [LARGE SCALE GENOMIC DNA]</scope>
    <source>
        <strain evidence="22 23">DSM 26377</strain>
    </source>
</reference>
<evidence type="ECO:0000256" key="17">
    <source>
        <dbReference type="PIRSR" id="PIRSR000130-4"/>
    </source>
</evidence>
<feature type="binding site" evidence="13 15">
    <location>
        <begin position="383"/>
        <end position="387"/>
    </location>
    <ligand>
        <name>IMP</name>
        <dbReference type="ChEBI" id="CHEBI:58053"/>
    </ligand>
</feature>
<keyword evidence="5" id="KW-0677">Repeat</keyword>
<keyword evidence="23" id="KW-1185">Reference proteome</keyword>
<evidence type="ECO:0000256" key="16">
    <source>
        <dbReference type="PIRSR" id="PIRSR000130-3"/>
    </source>
</evidence>
<evidence type="ECO:0000256" key="6">
    <source>
        <dbReference type="ARBA" id="ARBA00022749"/>
    </source>
</evidence>
<dbReference type="Pfam" id="PF00478">
    <property type="entry name" value="IMPDH"/>
    <property type="match status" value="1"/>
</dbReference>
<feature type="binding site" evidence="13">
    <location>
        <position position="246"/>
    </location>
    <ligand>
        <name>NAD(+)</name>
        <dbReference type="ChEBI" id="CHEBI:57540"/>
    </ligand>
</feature>
<comment type="pathway">
    <text evidence="13 20">Purine metabolism; XMP biosynthesis via de novo pathway; XMP from IMP: step 1/1.</text>
</comment>
<feature type="binding site" description="in other chain" evidence="13 17">
    <location>
        <position position="303"/>
    </location>
    <ligand>
        <name>K(+)</name>
        <dbReference type="ChEBI" id="CHEBI:29103"/>
        <note>ligand shared between two tetrameric partners</note>
    </ligand>
</feature>
<dbReference type="GO" id="GO:0003938">
    <property type="term" value="F:IMP dehydrogenase activity"/>
    <property type="evidence" value="ECO:0007669"/>
    <property type="project" value="UniProtKB-UniRule"/>
</dbReference>
<feature type="binding site" evidence="13 15">
    <location>
        <begin position="336"/>
        <end position="338"/>
    </location>
    <ligand>
        <name>IMP</name>
        <dbReference type="ChEBI" id="CHEBI:58053"/>
    </ligand>
</feature>
<gene>
    <name evidence="13" type="primary">guaB</name>
    <name evidence="22" type="ORF">DFR24_4284</name>
</gene>
<dbReference type="PIRSF" id="PIRSF000130">
    <property type="entry name" value="IMPDH"/>
    <property type="match status" value="1"/>
</dbReference>
<dbReference type="EMBL" id="SOBT01000011">
    <property type="protein sequence ID" value="TDU25839.1"/>
    <property type="molecule type" value="Genomic_DNA"/>
</dbReference>
<evidence type="ECO:0000256" key="3">
    <source>
        <dbReference type="ARBA" id="ARBA00011881"/>
    </source>
</evidence>
<evidence type="ECO:0000256" key="11">
    <source>
        <dbReference type="ARBA" id="ARBA00023122"/>
    </source>
</evidence>
<evidence type="ECO:0000256" key="13">
    <source>
        <dbReference type="HAMAP-Rule" id="MF_01964"/>
    </source>
</evidence>
<proteinExistence type="inferred from homology"/>
<feature type="domain" description="CBS" evidence="21">
    <location>
        <begin position="151"/>
        <end position="212"/>
    </location>
</feature>
<evidence type="ECO:0000256" key="7">
    <source>
        <dbReference type="ARBA" id="ARBA00022755"/>
    </source>
</evidence>